<keyword evidence="1" id="KW-0472">Membrane</keyword>
<protein>
    <submittedName>
        <fullName evidence="2">Uncharacterized protein</fullName>
    </submittedName>
</protein>
<keyword evidence="1" id="KW-1133">Transmembrane helix</keyword>
<organism evidence="2 3">
    <name type="scientific">Crucibulum laeve</name>
    <dbReference type="NCBI Taxonomy" id="68775"/>
    <lineage>
        <taxon>Eukaryota</taxon>
        <taxon>Fungi</taxon>
        <taxon>Dikarya</taxon>
        <taxon>Basidiomycota</taxon>
        <taxon>Agaricomycotina</taxon>
        <taxon>Agaricomycetes</taxon>
        <taxon>Agaricomycetidae</taxon>
        <taxon>Agaricales</taxon>
        <taxon>Agaricineae</taxon>
        <taxon>Nidulariaceae</taxon>
        <taxon>Crucibulum</taxon>
    </lineage>
</organism>
<dbReference type="Proteomes" id="UP000308652">
    <property type="component" value="Unassembled WGS sequence"/>
</dbReference>
<feature type="transmembrane region" description="Helical" evidence="1">
    <location>
        <begin position="72"/>
        <end position="92"/>
    </location>
</feature>
<accession>A0A5C3MHT8</accession>
<feature type="transmembrane region" description="Helical" evidence="1">
    <location>
        <begin position="36"/>
        <end position="56"/>
    </location>
</feature>
<reference evidence="2 3" key="1">
    <citation type="journal article" date="2019" name="Nat. Ecol. Evol.">
        <title>Megaphylogeny resolves global patterns of mushroom evolution.</title>
        <authorList>
            <person name="Varga T."/>
            <person name="Krizsan K."/>
            <person name="Foldi C."/>
            <person name="Dima B."/>
            <person name="Sanchez-Garcia M."/>
            <person name="Sanchez-Ramirez S."/>
            <person name="Szollosi G.J."/>
            <person name="Szarkandi J.G."/>
            <person name="Papp V."/>
            <person name="Albert L."/>
            <person name="Andreopoulos W."/>
            <person name="Angelini C."/>
            <person name="Antonin V."/>
            <person name="Barry K.W."/>
            <person name="Bougher N.L."/>
            <person name="Buchanan P."/>
            <person name="Buyck B."/>
            <person name="Bense V."/>
            <person name="Catcheside P."/>
            <person name="Chovatia M."/>
            <person name="Cooper J."/>
            <person name="Damon W."/>
            <person name="Desjardin D."/>
            <person name="Finy P."/>
            <person name="Geml J."/>
            <person name="Haridas S."/>
            <person name="Hughes K."/>
            <person name="Justo A."/>
            <person name="Karasinski D."/>
            <person name="Kautmanova I."/>
            <person name="Kiss B."/>
            <person name="Kocsube S."/>
            <person name="Kotiranta H."/>
            <person name="LaButti K.M."/>
            <person name="Lechner B.E."/>
            <person name="Liimatainen K."/>
            <person name="Lipzen A."/>
            <person name="Lukacs Z."/>
            <person name="Mihaltcheva S."/>
            <person name="Morgado L.N."/>
            <person name="Niskanen T."/>
            <person name="Noordeloos M.E."/>
            <person name="Ohm R.A."/>
            <person name="Ortiz-Santana B."/>
            <person name="Ovrebo C."/>
            <person name="Racz N."/>
            <person name="Riley R."/>
            <person name="Savchenko A."/>
            <person name="Shiryaev A."/>
            <person name="Soop K."/>
            <person name="Spirin V."/>
            <person name="Szebenyi C."/>
            <person name="Tomsovsky M."/>
            <person name="Tulloss R.E."/>
            <person name="Uehling J."/>
            <person name="Grigoriev I.V."/>
            <person name="Vagvolgyi C."/>
            <person name="Papp T."/>
            <person name="Martin F.M."/>
            <person name="Miettinen O."/>
            <person name="Hibbett D.S."/>
            <person name="Nagy L.G."/>
        </authorList>
    </citation>
    <scope>NUCLEOTIDE SEQUENCE [LARGE SCALE GENOMIC DNA]</scope>
    <source>
        <strain evidence="2 3">CBS 166.37</strain>
    </source>
</reference>
<dbReference type="STRING" id="68775.A0A5C3MHT8"/>
<dbReference type="AlphaFoldDB" id="A0A5C3MHT8"/>
<dbReference type="EMBL" id="ML213591">
    <property type="protein sequence ID" value="TFK43518.1"/>
    <property type="molecule type" value="Genomic_DNA"/>
</dbReference>
<evidence type="ECO:0000313" key="2">
    <source>
        <dbReference type="EMBL" id="TFK43518.1"/>
    </source>
</evidence>
<feature type="transmembrane region" description="Helical" evidence="1">
    <location>
        <begin position="12"/>
        <end position="30"/>
    </location>
</feature>
<sequence length="146" mass="16076">MPLFRDHPLRSVATAAIALSIGHFATKLLSSPYAFHLTQTSVAILAIAGLIVMVTLHHRREGQLLTQTQEEMVLIGGLALFWVVTLVAWRALTQRGGDTSVAGGLGFAKTSPAAARQEDIYDAYSYRPYPCSPNDDYCVVEEYSYW</sequence>
<evidence type="ECO:0000256" key="1">
    <source>
        <dbReference type="SAM" id="Phobius"/>
    </source>
</evidence>
<name>A0A5C3MHT8_9AGAR</name>
<keyword evidence="1" id="KW-0812">Transmembrane</keyword>
<gene>
    <name evidence="2" type="ORF">BDQ12DRAFT_675104</name>
</gene>
<evidence type="ECO:0000313" key="3">
    <source>
        <dbReference type="Proteomes" id="UP000308652"/>
    </source>
</evidence>
<keyword evidence="3" id="KW-1185">Reference proteome</keyword>
<dbReference type="OrthoDB" id="3266871at2759"/>
<proteinExistence type="predicted"/>